<reference evidence="2 3" key="1">
    <citation type="submission" date="2017-09" db="EMBL/GenBank/DDBJ databases">
        <authorList>
            <person name="Ehlers B."/>
            <person name="Leendertz F.H."/>
        </authorList>
    </citation>
    <scope>NUCLEOTIDE SEQUENCE [LARGE SCALE GENOMIC DNA]</scope>
    <source>
        <strain evidence="2 3">USBA 140</strain>
    </source>
</reference>
<dbReference type="InterPro" id="IPR000847">
    <property type="entry name" value="LysR_HTH_N"/>
</dbReference>
<dbReference type="OrthoDB" id="9800709at2"/>
<dbReference type="InterPro" id="IPR051815">
    <property type="entry name" value="Molybdate_resp_trans_reg"/>
</dbReference>
<dbReference type="RefSeq" id="WP_101613992.1">
    <property type="nucleotide sequence ID" value="NZ_OCNJ01000004.1"/>
</dbReference>
<gene>
    <name evidence="2" type="ORF">SAMN05421508_104300</name>
</gene>
<keyword evidence="3" id="KW-1185">Reference proteome</keyword>
<protein>
    <submittedName>
        <fullName evidence="2">Molybdate transport system regulatory protein</fullName>
    </submittedName>
</protein>
<dbReference type="EMBL" id="OCNJ01000004">
    <property type="protein sequence ID" value="SOD95318.1"/>
    <property type="molecule type" value="Genomic_DNA"/>
</dbReference>
<organism evidence="2 3">
    <name type="scientific">Caenispirillum bisanense</name>
    <dbReference type="NCBI Taxonomy" id="414052"/>
    <lineage>
        <taxon>Bacteria</taxon>
        <taxon>Pseudomonadati</taxon>
        <taxon>Pseudomonadota</taxon>
        <taxon>Alphaproteobacteria</taxon>
        <taxon>Rhodospirillales</taxon>
        <taxon>Novispirillaceae</taxon>
        <taxon>Caenispirillum</taxon>
    </lineage>
</organism>
<dbReference type="Pfam" id="PF00126">
    <property type="entry name" value="HTH_1"/>
    <property type="match status" value="1"/>
</dbReference>
<dbReference type="Proteomes" id="UP000219621">
    <property type="component" value="Unassembled WGS sequence"/>
</dbReference>
<feature type="domain" description="HTH lysR-type" evidence="1">
    <location>
        <begin position="27"/>
        <end position="88"/>
    </location>
</feature>
<evidence type="ECO:0000313" key="2">
    <source>
        <dbReference type="EMBL" id="SOD95318.1"/>
    </source>
</evidence>
<dbReference type="InterPro" id="IPR036390">
    <property type="entry name" value="WH_DNA-bd_sf"/>
</dbReference>
<evidence type="ECO:0000259" key="1">
    <source>
        <dbReference type="Pfam" id="PF00126"/>
    </source>
</evidence>
<proteinExistence type="predicted"/>
<dbReference type="SUPFAM" id="SSF46785">
    <property type="entry name" value="Winged helix' DNA-binding domain"/>
    <property type="match status" value="1"/>
</dbReference>
<dbReference type="AlphaFoldDB" id="A0A286GIG5"/>
<sequence>MTEPADRLRLRLRFKRGGALVLGPGRMDLLEQIDAHGSISAAARAMGMSYRRAWLLVDETNGHFARPLVESVAGGQRGGGARLTAEGRTVLDLYRTMQRKAEAAMTVETEALQALLKTS</sequence>
<name>A0A286GIG5_9PROT</name>
<dbReference type="InterPro" id="IPR036388">
    <property type="entry name" value="WH-like_DNA-bd_sf"/>
</dbReference>
<dbReference type="PANTHER" id="PTHR30432:SF1">
    <property type="entry name" value="DNA-BINDING TRANSCRIPTIONAL DUAL REGULATOR MODE"/>
    <property type="match status" value="1"/>
</dbReference>
<dbReference type="GO" id="GO:0003700">
    <property type="term" value="F:DNA-binding transcription factor activity"/>
    <property type="evidence" value="ECO:0007669"/>
    <property type="project" value="InterPro"/>
</dbReference>
<accession>A0A286GIG5</accession>
<evidence type="ECO:0000313" key="3">
    <source>
        <dbReference type="Proteomes" id="UP000219621"/>
    </source>
</evidence>
<dbReference type="Gene3D" id="1.10.10.10">
    <property type="entry name" value="Winged helix-like DNA-binding domain superfamily/Winged helix DNA-binding domain"/>
    <property type="match status" value="1"/>
</dbReference>
<dbReference type="PANTHER" id="PTHR30432">
    <property type="entry name" value="TRANSCRIPTIONAL REGULATOR MODE"/>
    <property type="match status" value="1"/>
</dbReference>